<dbReference type="PANTHER" id="PTHR22884">
    <property type="entry name" value="SET DOMAIN PROTEINS"/>
    <property type="match status" value="1"/>
</dbReference>
<dbReference type="GO" id="GO:0005634">
    <property type="term" value="C:nucleus"/>
    <property type="evidence" value="ECO:0007669"/>
    <property type="project" value="UniProtKB-SubCell"/>
</dbReference>
<reference evidence="10" key="1">
    <citation type="journal article" date="2009" name="Nature">
        <title>Genome sequence and analysis of the Irish potato famine pathogen Phytophthora infestans.</title>
        <authorList>
            <consortium name="The Broad Institute Genome Sequencing Platform"/>
            <person name="Haas B.J."/>
            <person name="Kamoun S."/>
            <person name="Zody M.C."/>
            <person name="Jiang R.H."/>
            <person name="Handsaker R.E."/>
            <person name="Cano L.M."/>
            <person name="Grabherr M."/>
            <person name="Kodira C.D."/>
            <person name="Raffaele S."/>
            <person name="Torto-Alalibo T."/>
            <person name="Bozkurt T.O."/>
            <person name="Ah-Fong A.M."/>
            <person name="Alvarado L."/>
            <person name="Anderson V.L."/>
            <person name="Armstrong M.R."/>
            <person name="Avrova A."/>
            <person name="Baxter L."/>
            <person name="Beynon J."/>
            <person name="Boevink P.C."/>
            <person name="Bollmann S.R."/>
            <person name="Bos J.I."/>
            <person name="Bulone V."/>
            <person name="Cai G."/>
            <person name="Cakir C."/>
            <person name="Carrington J.C."/>
            <person name="Chawner M."/>
            <person name="Conti L."/>
            <person name="Costanzo S."/>
            <person name="Ewan R."/>
            <person name="Fahlgren N."/>
            <person name="Fischbach M.A."/>
            <person name="Fugelstad J."/>
            <person name="Gilroy E.M."/>
            <person name="Gnerre S."/>
            <person name="Green P.J."/>
            <person name="Grenville-Briggs L.J."/>
            <person name="Griffith J."/>
            <person name="Grunwald N.J."/>
            <person name="Horn K."/>
            <person name="Horner N.R."/>
            <person name="Hu C.H."/>
            <person name="Huitema E."/>
            <person name="Jeong D.H."/>
            <person name="Jones A.M."/>
            <person name="Jones J.D."/>
            <person name="Jones R.W."/>
            <person name="Karlsson E.K."/>
            <person name="Kunjeti S.G."/>
            <person name="Lamour K."/>
            <person name="Liu Z."/>
            <person name="Ma L."/>
            <person name="Maclean D."/>
            <person name="Chibucos M.C."/>
            <person name="McDonald H."/>
            <person name="McWalters J."/>
            <person name="Meijer H.J."/>
            <person name="Morgan W."/>
            <person name="Morris P.F."/>
            <person name="Munro C.A."/>
            <person name="O'Neill K."/>
            <person name="Ospina-Giraldo M."/>
            <person name="Pinzon A."/>
            <person name="Pritchard L."/>
            <person name="Ramsahoye B."/>
            <person name="Ren Q."/>
            <person name="Restrepo S."/>
            <person name="Roy S."/>
            <person name="Sadanandom A."/>
            <person name="Savidor A."/>
            <person name="Schornack S."/>
            <person name="Schwartz D.C."/>
            <person name="Schumann U.D."/>
            <person name="Schwessinger B."/>
            <person name="Seyer L."/>
            <person name="Sharpe T."/>
            <person name="Silvar C."/>
            <person name="Song J."/>
            <person name="Studholme D.J."/>
            <person name="Sykes S."/>
            <person name="Thines M."/>
            <person name="van de Vondervoort P.J."/>
            <person name="Phuntumart V."/>
            <person name="Wawra S."/>
            <person name="Weide R."/>
            <person name="Win J."/>
            <person name="Young C."/>
            <person name="Zhou S."/>
            <person name="Fry W."/>
            <person name="Meyers B.C."/>
            <person name="van West P."/>
            <person name="Ristaino J."/>
            <person name="Govers F."/>
            <person name="Birch P.R."/>
            <person name="Whisson S.C."/>
            <person name="Judelson H.S."/>
            <person name="Nusbaum C."/>
        </authorList>
    </citation>
    <scope>NUCLEOTIDE SEQUENCE [LARGE SCALE GENOMIC DNA]</scope>
    <source>
        <strain evidence="10">T30-4</strain>
    </source>
</reference>
<dbReference type="GO" id="GO:0008168">
    <property type="term" value="F:methyltransferase activity"/>
    <property type="evidence" value="ECO:0007669"/>
    <property type="project" value="UniProtKB-KW"/>
</dbReference>
<keyword evidence="5" id="KW-0808">Transferase</keyword>
<dbReference type="SMART" id="SM00317">
    <property type="entry name" value="SET"/>
    <property type="match status" value="1"/>
</dbReference>
<dbReference type="OrthoDB" id="127151at2759"/>
<keyword evidence="3" id="KW-0158">Chromosome</keyword>
<dbReference type="KEGG" id="pif:PITG_01519"/>
<comment type="subcellular location">
    <subcellularLocation>
        <location evidence="2">Chromosome</location>
    </subcellularLocation>
    <subcellularLocation>
        <location evidence="1">Nucleus</location>
    </subcellularLocation>
</comment>
<dbReference type="GeneID" id="9468873"/>
<dbReference type="RefSeq" id="XP_002908175.1">
    <property type="nucleotide sequence ID" value="XM_002908129.1"/>
</dbReference>
<dbReference type="GO" id="GO:0005694">
    <property type="term" value="C:chromosome"/>
    <property type="evidence" value="ECO:0007669"/>
    <property type="project" value="UniProtKB-SubCell"/>
</dbReference>
<organism evidence="9 10">
    <name type="scientific">Phytophthora infestans (strain T30-4)</name>
    <name type="common">Potato late blight agent</name>
    <dbReference type="NCBI Taxonomy" id="403677"/>
    <lineage>
        <taxon>Eukaryota</taxon>
        <taxon>Sar</taxon>
        <taxon>Stramenopiles</taxon>
        <taxon>Oomycota</taxon>
        <taxon>Peronosporomycetes</taxon>
        <taxon>Peronosporales</taxon>
        <taxon>Peronosporaceae</taxon>
        <taxon>Phytophthora</taxon>
    </lineage>
</organism>
<name>D0MTG1_PHYIT</name>
<keyword evidence="6" id="KW-0949">S-adenosyl-L-methionine</keyword>
<dbReference type="VEuPathDB" id="FungiDB:PITG_01519"/>
<keyword evidence="10" id="KW-1185">Reference proteome</keyword>
<dbReference type="InterPro" id="IPR001214">
    <property type="entry name" value="SET_dom"/>
</dbReference>
<evidence type="ECO:0000313" key="9">
    <source>
        <dbReference type="EMBL" id="EEY61258.1"/>
    </source>
</evidence>
<dbReference type="Proteomes" id="UP000006643">
    <property type="component" value="Unassembled WGS sequence"/>
</dbReference>
<evidence type="ECO:0000256" key="1">
    <source>
        <dbReference type="ARBA" id="ARBA00004123"/>
    </source>
</evidence>
<sequence>MKQTTLYQFFTPVDRQYTSQQTTWSSGQRRAYTYVSENTGDLQYSEWTAKRCLGAFAEEPITRGVVVREYVGEIIDDNERQIRELHVPSEYTMAYGSGSYIDATRFGNESRFFNHSCDPNYASEEWSVNGVYRIGVVARSDIKAGDELTIDYGSGFRLSKLQVLQLLQETIREHVKSQFKVPARCGIVRGLLEYPRDHLWRAATSSSVKKISCPGTEYMPVKPSTDNNVTSPDNHYQCVVITRIGPMSR</sequence>
<evidence type="ECO:0000256" key="2">
    <source>
        <dbReference type="ARBA" id="ARBA00004286"/>
    </source>
</evidence>
<dbReference type="Pfam" id="PF00856">
    <property type="entry name" value="SET"/>
    <property type="match status" value="1"/>
</dbReference>
<keyword evidence="7" id="KW-0539">Nucleus</keyword>
<evidence type="ECO:0000313" key="10">
    <source>
        <dbReference type="Proteomes" id="UP000006643"/>
    </source>
</evidence>
<dbReference type="EMBL" id="DS028119">
    <property type="protein sequence ID" value="EEY61258.1"/>
    <property type="molecule type" value="Genomic_DNA"/>
</dbReference>
<evidence type="ECO:0000256" key="4">
    <source>
        <dbReference type="ARBA" id="ARBA00022603"/>
    </source>
</evidence>
<evidence type="ECO:0000256" key="6">
    <source>
        <dbReference type="ARBA" id="ARBA00022691"/>
    </source>
</evidence>
<keyword evidence="4" id="KW-0489">Methyltransferase</keyword>
<proteinExistence type="predicted"/>
<dbReference type="STRING" id="403677.D0MTG1"/>
<gene>
    <name evidence="9" type="ORF">PITG_01519</name>
</gene>
<evidence type="ECO:0000256" key="5">
    <source>
        <dbReference type="ARBA" id="ARBA00022679"/>
    </source>
</evidence>
<dbReference type="GO" id="GO:0032259">
    <property type="term" value="P:methylation"/>
    <property type="evidence" value="ECO:0007669"/>
    <property type="project" value="UniProtKB-KW"/>
</dbReference>
<evidence type="ECO:0000256" key="3">
    <source>
        <dbReference type="ARBA" id="ARBA00022454"/>
    </source>
</evidence>
<evidence type="ECO:0000259" key="8">
    <source>
        <dbReference type="PROSITE" id="PS50280"/>
    </source>
</evidence>
<dbReference type="InterPro" id="IPR050777">
    <property type="entry name" value="SET2_Histone-Lys_MeTrsfase"/>
</dbReference>
<dbReference type="Gene3D" id="2.170.270.10">
    <property type="entry name" value="SET domain"/>
    <property type="match status" value="1"/>
</dbReference>
<dbReference type="SUPFAM" id="SSF82199">
    <property type="entry name" value="SET domain"/>
    <property type="match status" value="1"/>
</dbReference>
<dbReference type="InParanoid" id="D0MTG1"/>
<dbReference type="InterPro" id="IPR046341">
    <property type="entry name" value="SET_dom_sf"/>
</dbReference>
<dbReference type="HOGENOM" id="CLU_1117577_0_0_1"/>
<protein>
    <recommendedName>
        <fullName evidence="8">SET domain-containing protein</fullName>
    </recommendedName>
</protein>
<evidence type="ECO:0000256" key="7">
    <source>
        <dbReference type="ARBA" id="ARBA00023242"/>
    </source>
</evidence>
<dbReference type="AlphaFoldDB" id="D0MTG1"/>
<dbReference type="PROSITE" id="PS50280">
    <property type="entry name" value="SET"/>
    <property type="match status" value="1"/>
</dbReference>
<dbReference type="eggNOG" id="KOG1083">
    <property type="taxonomic scope" value="Eukaryota"/>
</dbReference>
<feature type="domain" description="SET" evidence="8">
    <location>
        <begin position="29"/>
        <end position="153"/>
    </location>
</feature>
<accession>D0MTG1</accession>